<keyword evidence="2" id="KW-0143">Chaperone</keyword>
<feature type="domain" description="Radical SAM core" evidence="3">
    <location>
        <begin position="7"/>
        <end position="238"/>
    </location>
</feature>
<dbReference type="GO" id="GO:0046872">
    <property type="term" value="F:metal ion binding"/>
    <property type="evidence" value="ECO:0007669"/>
    <property type="project" value="UniProtKB-UniRule"/>
</dbReference>
<dbReference type="Proteomes" id="UP000320176">
    <property type="component" value="Unassembled WGS sequence"/>
</dbReference>
<dbReference type="InterPro" id="IPR006638">
    <property type="entry name" value="Elp3/MiaA/NifB-like_rSAM"/>
</dbReference>
<evidence type="ECO:0000313" key="4">
    <source>
        <dbReference type="EMBL" id="TWU04515.1"/>
    </source>
</evidence>
<protein>
    <recommendedName>
        <fullName evidence="2">Heme chaperone HemW</fullName>
    </recommendedName>
</protein>
<keyword evidence="2" id="KW-0004">4Fe-4S</keyword>
<dbReference type="EMBL" id="SJPN01000003">
    <property type="protein sequence ID" value="TWU04515.1"/>
    <property type="molecule type" value="Genomic_DNA"/>
</dbReference>
<dbReference type="InterPro" id="IPR010723">
    <property type="entry name" value="HemN_C"/>
</dbReference>
<organism evidence="4 5">
    <name type="scientific">Stieleria varia</name>
    <dbReference type="NCBI Taxonomy" id="2528005"/>
    <lineage>
        <taxon>Bacteria</taxon>
        <taxon>Pseudomonadati</taxon>
        <taxon>Planctomycetota</taxon>
        <taxon>Planctomycetia</taxon>
        <taxon>Pirellulales</taxon>
        <taxon>Pirellulaceae</taxon>
        <taxon>Stieleria</taxon>
    </lineage>
</organism>
<dbReference type="SFLD" id="SFLDS00029">
    <property type="entry name" value="Radical_SAM"/>
    <property type="match status" value="1"/>
</dbReference>
<dbReference type="GO" id="GO:0006779">
    <property type="term" value="P:porphyrin-containing compound biosynthetic process"/>
    <property type="evidence" value="ECO:0007669"/>
    <property type="project" value="InterPro"/>
</dbReference>
<evidence type="ECO:0000256" key="2">
    <source>
        <dbReference type="RuleBase" id="RU364116"/>
    </source>
</evidence>
<dbReference type="PANTHER" id="PTHR13932:SF5">
    <property type="entry name" value="RADICAL S-ADENOSYL METHIONINE DOMAIN-CONTAINING PROTEIN 1, MITOCHONDRIAL"/>
    <property type="match status" value="1"/>
</dbReference>
<comment type="function">
    <text evidence="2">Probably acts as a heme chaperone, transferring heme to an unknown acceptor. Binds one molecule of heme per monomer, possibly covalently. Binds 1 [4Fe-4S] cluster. The cluster is coordinated with 3 cysteines and an exchangeable S-adenosyl-L-methionine.</text>
</comment>
<keyword evidence="2" id="KW-0411">Iron-sulfur</keyword>
<dbReference type="GO" id="GO:0004109">
    <property type="term" value="F:coproporphyrinogen oxidase activity"/>
    <property type="evidence" value="ECO:0007669"/>
    <property type="project" value="InterPro"/>
</dbReference>
<dbReference type="SFLD" id="SFLDG01065">
    <property type="entry name" value="anaerobic_coproporphyrinogen-I"/>
    <property type="match status" value="1"/>
</dbReference>
<dbReference type="Gene3D" id="3.80.30.20">
    <property type="entry name" value="tm_1862 like domain"/>
    <property type="match status" value="1"/>
</dbReference>
<keyword evidence="2" id="KW-0349">Heme</keyword>
<dbReference type="InterPro" id="IPR007197">
    <property type="entry name" value="rSAM"/>
</dbReference>
<dbReference type="PANTHER" id="PTHR13932">
    <property type="entry name" value="COPROPORPHYRINIGEN III OXIDASE"/>
    <property type="match status" value="1"/>
</dbReference>
<name>A0A5C6AWX6_9BACT</name>
<comment type="subcellular location">
    <subcellularLocation>
        <location evidence="2">Cytoplasm</location>
    </subcellularLocation>
</comment>
<evidence type="ECO:0000259" key="3">
    <source>
        <dbReference type="PROSITE" id="PS51918"/>
    </source>
</evidence>
<dbReference type="NCBIfam" id="TIGR00539">
    <property type="entry name" value="hemN_rel"/>
    <property type="match status" value="1"/>
</dbReference>
<dbReference type="CDD" id="cd01335">
    <property type="entry name" value="Radical_SAM"/>
    <property type="match status" value="1"/>
</dbReference>
<dbReference type="GO" id="GO:0051539">
    <property type="term" value="F:4 iron, 4 sulfur cluster binding"/>
    <property type="evidence" value="ECO:0007669"/>
    <property type="project" value="UniProtKB-UniRule"/>
</dbReference>
<keyword evidence="4" id="KW-0560">Oxidoreductase</keyword>
<dbReference type="SFLD" id="SFLDG01082">
    <property type="entry name" value="B12-binding_domain_containing"/>
    <property type="match status" value="1"/>
</dbReference>
<dbReference type="AlphaFoldDB" id="A0A5C6AWX6"/>
<reference evidence="4 5" key="1">
    <citation type="submission" date="2019-02" db="EMBL/GenBank/DDBJ databases">
        <title>Deep-cultivation of Planctomycetes and their phenomic and genomic characterization uncovers novel biology.</title>
        <authorList>
            <person name="Wiegand S."/>
            <person name="Jogler M."/>
            <person name="Boedeker C."/>
            <person name="Pinto D."/>
            <person name="Vollmers J."/>
            <person name="Rivas-Marin E."/>
            <person name="Kohn T."/>
            <person name="Peeters S.H."/>
            <person name="Heuer A."/>
            <person name="Rast P."/>
            <person name="Oberbeckmann S."/>
            <person name="Bunk B."/>
            <person name="Jeske O."/>
            <person name="Meyerdierks A."/>
            <person name="Storesund J.E."/>
            <person name="Kallscheuer N."/>
            <person name="Luecker S."/>
            <person name="Lage O.M."/>
            <person name="Pohl T."/>
            <person name="Merkel B.J."/>
            <person name="Hornburger P."/>
            <person name="Mueller R.-W."/>
            <person name="Bruemmer F."/>
            <person name="Labrenz M."/>
            <person name="Spormann A.M."/>
            <person name="Op Den Camp H."/>
            <person name="Overmann J."/>
            <person name="Amann R."/>
            <person name="Jetten M.S.M."/>
            <person name="Mascher T."/>
            <person name="Medema M.H."/>
            <person name="Devos D.P."/>
            <person name="Kaster A.-K."/>
            <person name="Ovreas L."/>
            <person name="Rohde M."/>
            <person name="Galperin M.Y."/>
            <person name="Jogler C."/>
        </authorList>
    </citation>
    <scope>NUCLEOTIDE SEQUENCE [LARGE SCALE GENOMIC DNA]</scope>
    <source>
        <strain evidence="4 5">Pla52n</strain>
    </source>
</reference>
<keyword evidence="2" id="KW-0949">S-adenosyl-L-methionine</keyword>
<dbReference type="RefSeq" id="WP_315855002.1">
    <property type="nucleotide sequence ID" value="NZ_SJPN01000003.1"/>
</dbReference>
<gene>
    <name evidence="4" type="ORF">Pla52n_25560</name>
</gene>
<comment type="caution">
    <text evidence="4">The sequence shown here is derived from an EMBL/GenBank/DDBJ whole genome shotgun (WGS) entry which is preliminary data.</text>
</comment>
<dbReference type="InterPro" id="IPR023404">
    <property type="entry name" value="rSAM_horseshoe"/>
</dbReference>
<dbReference type="InterPro" id="IPR034505">
    <property type="entry name" value="Coproporphyrinogen-III_oxidase"/>
</dbReference>
<dbReference type="SMART" id="SM00729">
    <property type="entry name" value="Elp3"/>
    <property type="match status" value="1"/>
</dbReference>
<keyword evidence="2" id="KW-0479">Metal-binding</keyword>
<keyword evidence="2" id="KW-0408">Iron</keyword>
<sequence>MTSGQPQPWPIPRSAYIHVPFCRHRCGYCNFSVVADRDDLITRFLDAIDNELSILDRPSIDTLFLGGGTPTHLPIDALQELMRILHRRFRFSEDIEFSSEANPEDITEEKLCVLADAGVNRISLGVQSFDDQKLSTLQRGHSGDSAQRIIEQVTEVIANVSIDLIFAAPGESLETWQRDVATALALPIQHLSTYALTFEKGTLFWNQLQRGDLQPAGESLELEMYELVRSVAPAAGMTHYEISSFATPTHRCRHNIAYWEGSGWYAAGPGAARFVNGRREVNHRSTTAYLRRMETGQSPTAESELVTPQQAARERAAFGIRRIDGIDLADLAQQTGVNMLTLLADAIEQCEREDLIVRNGDHIRLTERGILFADTVASRFLA</sequence>
<dbReference type="InterPro" id="IPR004559">
    <property type="entry name" value="HemW-like"/>
</dbReference>
<keyword evidence="5" id="KW-1185">Reference proteome</keyword>
<dbReference type="SFLD" id="SFLDF00562">
    <property type="entry name" value="HemN-like__clustered_with_heat"/>
    <property type="match status" value="1"/>
</dbReference>
<comment type="similarity">
    <text evidence="1">Belongs to the anaerobic coproporphyrinogen-III oxidase family. HemW subfamily.</text>
</comment>
<dbReference type="PROSITE" id="PS51918">
    <property type="entry name" value="RADICAL_SAM"/>
    <property type="match status" value="1"/>
</dbReference>
<dbReference type="Pfam" id="PF04055">
    <property type="entry name" value="Radical_SAM"/>
    <property type="match status" value="1"/>
</dbReference>
<accession>A0A5C6AWX6</accession>
<dbReference type="SFLD" id="SFLDF00288">
    <property type="entry name" value="HemN-like__clustered_with_nucl"/>
    <property type="match status" value="1"/>
</dbReference>
<evidence type="ECO:0000313" key="5">
    <source>
        <dbReference type="Proteomes" id="UP000320176"/>
    </source>
</evidence>
<keyword evidence="2" id="KW-0963">Cytoplasm</keyword>
<evidence type="ECO:0000256" key="1">
    <source>
        <dbReference type="ARBA" id="ARBA00006100"/>
    </source>
</evidence>
<dbReference type="GO" id="GO:0005737">
    <property type="term" value="C:cytoplasm"/>
    <property type="evidence" value="ECO:0007669"/>
    <property type="project" value="UniProtKB-SubCell"/>
</dbReference>
<dbReference type="SUPFAM" id="SSF102114">
    <property type="entry name" value="Radical SAM enzymes"/>
    <property type="match status" value="1"/>
</dbReference>
<proteinExistence type="inferred from homology"/>
<dbReference type="InterPro" id="IPR058240">
    <property type="entry name" value="rSAM_sf"/>
</dbReference>
<dbReference type="Pfam" id="PF06969">
    <property type="entry name" value="HemN_C"/>
    <property type="match status" value="1"/>
</dbReference>